<dbReference type="InterPro" id="IPR036116">
    <property type="entry name" value="FN3_sf"/>
</dbReference>
<dbReference type="Proteomes" id="UP000015104">
    <property type="component" value="Unassembled WGS sequence"/>
</dbReference>
<dbReference type="EnsemblMetazoa" id="tetur03g01970.1">
    <property type="protein sequence ID" value="tetur03g01970.1"/>
    <property type="gene ID" value="tetur03g01970"/>
</dbReference>
<keyword evidence="4" id="KW-1185">Reference proteome</keyword>
<dbReference type="EMBL" id="CAEY01001109">
    <property type="status" value="NOT_ANNOTATED_CDS"/>
    <property type="molecule type" value="Genomic_DNA"/>
</dbReference>
<feature type="transmembrane region" description="Helical" evidence="1">
    <location>
        <begin position="15"/>
        <end position="32"/>
    </location>
</feature>
<dbReference type="Gene3D" id="2.60.40.10">
    <property type="entry name" value="Immunoglobulins"/>
    <property type="match status" value="1"/>
</dbReference>
<name>T1JYY1_TETUR</name>
<reference evidence="4" key="1">
    <citation type="submission" date="2011-08" db="EMBL/GenBank/DDBJ databases">
        <authorList>
            <person name="Rombauts S."/>
        </authorList>
    </citation>
    <scope>NUCLEOTIDE SEQUENCE</scope>
    <source>
        <strain evidence="4">London</strain>
    </source>
</reference>
<keyword evidence="1" id="KW-0472">Membrane</keyword>
<dbReference type="AlphaFoldDB" id="T1JYY1"/>
<protein>
    <recommendedName>
        <fullName evidence="2">Fibronectin type-III domain-containing protein</fullName>
    </recommendedName>
</protein>
<organism evidence="3 4">
    <name type="scientific">Tetranychus urticae</name>
    <name type="common">Two-spotted spider mite</name>
    <dbReference type="NCBI Taxonomy" id="32264"/>
    <lineage>
        <taxon>Eukaryota</taxon>
        <taxon>Metazoa</taxon>
        <taxon>Ecdysozoa</taxon>
        <taxon>Arthropoda</taxon>
        <taxon>Chelicerata</taxon>
        <taxon>Arachnida</taxon>
        <taxon>Acari</taxon>
        <taxon>Acariformes</taxon>
        <taxon>Trombidiformes</taxon>
        <taxon>Prostigmata</taxon>
        <taxon>Eleutherengona</taxon>
        <taxon>Raphignathae</taxon>
        <taxon>Tetranychoidea</taxon>
        <taxon>Tetranychidae</taxon>
        <taxon>Tetranychus</taxon>
    </lineage>
</organism>
<feature type="domain" description="Fibronectin type-III" evidence="2">
    <location>
        <begin position="54"/>
        <end position="159"/>
    </location>
</feature>
<dbReference type="InterPro" id="IPR013783">
    <property type="entry name" value="Ig-like_fold"/>
</dbReference>
<dbReference type="InterPro" id="IPR003961">
    <property type="entry name" value="FN3_dom"/>
</dbReference>
<dbReference type="PROSITE" id="PS50853">
    <property type="entry name" value="FN3"/>
    <property type="match status" value="1"/>
</dbReference>
<keyword evidence="1" id="KW-0812">Transmembrane</keyword>
<sequence>MDSRPLVYEDSQNRIMNRLIVVIFVFIAFSWCTKTSSAHNSQESYYEIAEKCTVPKNPPYIWIKAVTKNAIVLGITDPNDPGQVTGYSVYYWGLRYGVNSTIDRRNRDFGQRNFSTKGPFVIERLKPKFIYCADITAYNSCGHGPFCVSCFENILTWPDAHLNHTHSIYSN</sequence>
<proteinExistence type="predicted"/>
<evidence type="ECO:0000256" key="1">
    <source>
        <dbReference type="SAM" id="Phobius"/>
    </source>
</evidence>
<dbReference type="CDD" id="cd00063">
    <property type="entry name" value="FN3"/>
    <property type="match status" value="1"/>
</dbReference>
<evidence type="ECO:0000313" key="4">
    <source>
        <dbReference type="Proteomes" id="UP000015104"/>
    </source>
</evidence>
<keyword evidence="1" id="KW-1133">Transmembrane helix</keyword>
<reference evidence="3" key="2">
    <citation type="submission" date="2015-06" db="UniProtKB">
        <authorList>
            <consortium name="EnsemblMetazoa"/>
        </authorList>
    </citation>
    <scope>IDENTIFICATION</scope>
</reference>
<evidence type="ECO:0000259" key="2">
    <source>
        <dbReference type="PROSITE" id="PS50853"/>
    </source>
</evidence>
<dbReference type="HOGENOM" id="CLU_1564891_0_0_1"/>
<dbReference type="SUPFAM" id="SSF49265">
    <property type="entry name" value="Fibronectin type III"/>
    <property type="match status" value="1"/>
</dbReference>
<accession>T1JYY1</accession>
<evidence type="ECO:0000313" key="3">
    <source>
        <dbReference type="EnsemblMetazoa" id="tetur03g01970.1"/>
    </source>
</evidence>